<evidence type="ECO:0000313" key="2">
    <source>
        <dbReference type="EMBL" id="MCH4553436.1"/>
    </source>
</evidence>
<feature type="signal peptide" evidence="1">
    <location>
        <begin position="1"/>
        <end position="21"/>
    </location>
</feature>
<organism evidence="2 3">
    <name type="scientific">Aestuariibaculum lutulentum</name>
    <dbReference type="NCBI Taxonomy" id="2920935"/>
    <lineage>
        <taxon>Bacteria</taxon>
        <taxon>Pseudomonadati</taxon>
        <taxon>Bacteroidota</taxon>
        <taxon>Flavobacteriia</taxon>
        <taxon>Flavobacteriales</taxon>
        <taxon>Flavobacteriaceae</taxon>
    </lineage>
</organism>
<reference evidence="2" key="1">
    <citation type="submission" date="2022-02" db="EMBL/GenBank/DDBJ databases">
        <title>Aestuariibaculum sp., a marine bacterium isolated from sediment in Guangxi.</title>
        <authorList>
            <person name="Ying J."/>
        </authorList>
    </citation>
    <scope>NUCLEOTIDE SEQUENCE</scope>
    <source>
        <strain evidence="2">L182</strain>
    </source>
</reference>
<comment type="caution">
    <text evidence="2">The sequence shown here is derived from an EMBL/GenBank/DDBJ whole genome shotgun (WGS) entry which is preliminary data.</text>
</comment>
<name>A0ABS9RLM5_9FLAO</name>
<gene>
    <name evidence="2" type="ORF">MKW35_12470</name>
</gene>
<dbReference type="EMBL" id="JAKVQD010000005">
    <property type="protein sequence ID" value="MCH4553436.1"/>
    <property type="molecule type" value="Genomic_DNA"/>
</dbReference>
<keyword evidence="3" id="KW-1185">Reference proteome</keyword>
<feature type="chain" id="PRO_5046276846" evidence="1">
    <location>
        <begin position="22"/>
        <end position="141"/>
    </location>
</feature>
<proteinExistence type="predicted"/>
<sequence>MKKLPIIISSIFTLLTFNTFASNISQYPVDVNLVLIENDINSNDYFIGKWKVQVDGTPNGDVIMNLEIKKIDDKYVGSVQTDGSGPNPVKADKIEIKDNELKVYWLAGGYNVYLQLEKVKDNVITGSLMDMFDAKGERVVE</sequence>
<dbReference type="Proteomes" id="UP001156141">
    <property type="component" value="Unassembled WGS sequence"/>
</dbReference>
<keyword evidence="1" id="KW-0732">Signal</keyword>
<accession>A0ABS9RLM5</accession>
<evidence type="ECO:0000313" key="3">
    <source>
        <dbReference type="Proteomes" id="UP001156141"/>
    </source>
</evidence>
<protein>
    <submittedName>
        <fullName evidence="2">Uncharacterized protein</fullName>
    </submittedName>
</protein>
<dbReference type="RefSeq" id="WP_240574432.1">
    <property type="nucleotide sequence ID" value="NZ_CP136709.1"/>
</dbReference>
<evidence type="ECO:0000256" key="1">
    <source>
        <dbReference type="SAM" id="SignalP"/>
    </source>
</evidence>